<dbReference type="EMBL" id="WHNX01000019">
    <property type="protein sequence ID" value="MPW26466.1"/>
    <property type="molecule type" value="Genomic_DNA"/>
</dbReference>
<keyword evidence="3" id="KW-1185">Reference proteome</keyword>
<keyword evidence="1" id="KW-0812">Transmembrane</keyword>
<dbReference type="RefSeq" id="WP_152805008.1">
    <property type="nucleotide sequence ID" value="NZ_WHNX01000019.1"/>
</dbReference>
<accession>A0A6A7KAP4</accession>
<gene>
    <name evidence="2" type="ORF">GC105_11760</name>
</gene>
<keyword evidence="1" id="KW-1133">Transmembrane helix</keyword>
<dbReference type="PROSITE" id="PS00430">
    <property type="entry name" value="TONB_DEPENDENT_REC_1"/>
    <property type="match status" value="1"/>
</dbReference>
<proteinExistence type="predicted"/>
<feature type="transmembrane region" description="Helical" evidence="1">
    <location>
        <begin position="45"/>
        <end position="62"/>
    </location>
</feature>
<organism evidence="2 3">
    <name type="scientific">Alkalibaculum sporogenes</name>
    <dbReference type="NCBI Taxonomy" id="2655001"/>
    <lineage>
        <taxon>Bacteria</taxon>
        <taxon>Bacillati</taxon>
        <taxon>Bacillota</taxon>
        <taxon>Clostridia</taxon>
        <taxon>Eubacteriales</taxon>
        <taxon>Eubacteriaceae</taxon>
        <taxon>Alkalibaculum</taxon>
    </lineage>
</organism>
<dbReference type="Proteomes" id="UP000440004">
    <property type="component" value="Unassembled WGS sequence"/>
</dbReference>
<evidence type="ECO:0000313" key="2">
    <source>
        <dbReference type="EMBL" id="MPW26466.1"/>
    </source>
</evidence>
<feature type="transmembrane region" description="Helical" evidence="1">
    <location>
        <begin position="6"/>
        <end position="24"/>
    </location>
</feature>
<protein>
    <submittedName>
        <fullName evidence="2">Uncharacterized protein</fullName>
    </submittedName>
</protein>
<evidence type="ECO:0000313" key="3">
    <source>
        <dbReference type="Proteomes" id="UP000440004"/>
    </source>
</evidence>
<dbReference type="InterPro" id="IPR010916">
    <property type="entry name" value="TonB_box_CS"/>
</dbReference>
<evidence type="ECO:0000256" key="1">
    <source>
        <dbReference type="SAM" id="Phobius"/>
    </source>
</evidence>
<reference evidence="2 3" key="1">
    <citation type="submission" date="2019-10" db="EMBL/GenBank/DDBJ databases">
        <title>Alkalibaculum tamaniensis sp.nov., a new alkaliphilic acetogen, isolated on methoxylated aromatics from a mud volcano.</title>
        <authorList>
            <person name="Khomyakova M.A."/>
            <person name="Merkel A.Y."/>
            <person name="Bonch-Osmolovskaya E.A."/>
            <person name="Slobodkin A.I."/>
        </authorList>
    </citation>
    <scope>NUCLEOTIDE SEQUENCE [LARGE SCALE GENOMIC DNA]</scope>
    <source>
        <strain evidence="2 3">M08DMB</strain>
    </source>
</reference>
<comment type="caution">
    <text evidence="2">The sequence shown here is derived from an EMBL/GenBank/DDBJ whole genome shotgun (WGS) entry which is preliminary data.</text>
</comment>
<keyword evidence="1" id="KW-0472">Membrane</keyword>
<sequence length="237" mass="27304">MSSMVAFLNITIFIIILFLSFHLIKGNTAKPRKKIFKVKILHTILFSYVFLLLVGIILYAFIPSEKYEYMEFKENHESYQPNTSFDAIYEGMIDKNIKIGDKFTFNYTDDTLEVSANKDEEFSLTIVVEKKDTNDEVIELTNYLNTTIVDNIDFTETIPSVDAKISGNTLILQEPDTVEITISKLKKEFTISQFTSESHMDNIGHGFNGESLLYIKIPKDLELISSMNDIYIHYVNE</sequence>
<dbReference type="AlphaFoldDB" id="A0A6A7KAP4"/>
<name>A0A6A7KAP4_9FIRM</name>